<evidence type="ECO:0000256" key="1">
    <source>
        <dbReference type="SAM" id="Phobius"/>
    </source>
</evidence>
<dbReference type="OrthoDB" id="10285788at2759"/>
<feature type="transmembrane region" description="Helical" evidence="1">
    <location>
        <begin position="91"/>
        <end position="112"/>
    </location>
</feature>
<name>W7TMY4_9STRA</name>
<keyword evidence="1" id="KW-1133">Transmembrane helix</keyword>
<organism evidence="2 3">
    <name type="scientific">Nannochloropsis gaditana</name>
    <dbReference type="NCBI Taxonomy" id="72520"/>
    <lineage>
        <taxon>Eukaryota</taxon>
        <taxon>Sar</taxon>
        <taxon>Stramenopiles</taxon>
        <taxon>Ochrophyta</taxon>
        <taxon>Eustigmatophyceae</taxon>
        <taxon>Eustigmatales</taxon>
        <taxon>Monodopsidaceae</taxon>
        <taxon>Nannochloropsis</taxon>
    </lineage>
</organism>
<proteinExistence type="predicted"/>
<dbReference type="AlphaFoldDB" id="W7TMY4"/>
<gene>
    <name evidence="2" type="ORF">Naga_100265g5</name>
</gene>
<comment type="caution">
    <text evidence="2">The sequence shown here is derived from an EMBL/GenBank/DDBJ whole genome shotgun (WGS) entry which is preliminary data.</text>
</comment>
<evidence type="ECO:0008006" key="4">
    <source>
        <dbReference type="Google" id="ProtNLM"/>
    </source>
</evidence>
<evidence type="ECO:0000313" key="2">
    <source>
        <dbReference type="EMBL" id="EWM24878.1"/>
    </source>
</evidence>
<accession>W7TMY4</accession>
<evidence type="ECO:0000313" key="3">
    <source>
        <dbReference type="Proteomes" id="UP000019335"/>
    </source>
</evidence>
<sequence>MVGLTKRKVQLGRRDFEGGGGTERSLGQNTETLQKQLYRHYNETSHLNVQWRHSLTRISLGLSAILTYRMYRQWGDTSTTNANTSSSWPSFLQMHGVEFLGVISGLAIAHYIHSPLPLTGGSYVLPWSFYAAFLCACLEIFAFYRHVVSNPEYTLHIDATLPVGALFFLFVWGADLMMGRSQREARLGLEASQRLGETVAPHRMKRE</sequence>
<reference evidence="2 3" key="1">
    <citation type="journal article" date="2014" name="Mol. Plant">
        <title>Chromosome Scale Genome Assembly and Transcriptome Profiling of Nannochloropsis gaditana in Nitrogen Depletion.</title>
        <authorList>
            <person name="Corteggiani Carpinelli E."/>
            <person name="Telatin A."/>
            <person name="Vitulo N."/>
            <person name="Forcato C."/>
            <person name="D'Angelo M."/>
            <person name="Schiavon R."/>
            <person name="Vezzi A."/>
            <person name="Giacometti G.M."/>
            <person name="Morosinotto T."/>
            <person name="Valle G."/>
        </authorList>
    </citation>
    <scope>NUCLEOTIDE SEQUENCE [LARGE SCALE GENOMIC DNA]</scope>
    <source>
        <strain evidence="2 3">B-31</strain>
    </source>
</reference>
<feature type="transmembrane region" description="Helical" evidence="1">
    <location>
        <begin position="54"/>
        <end position="71"/>
    </location>
</feature>
<dbReference type="Proteomes" id="UP000019335">
    <property type="component" value="Chromosome 12"/>
</dbReference>
<keyword evidence="1" id="KW-0472">Membrane</keyword>
<keyword evidence="3" id="KW-1185">Reference proteome</keyword>
<protein>
    <recommendedName>
        <fullName evidence="4">Transmembrane protein</fullName>
    </recommendedName>
</protein>
<keyword evidence="1" id="KW-0812">Transmembrane</keyword>
<feature type="transmembrane region" description="Helical" evidence="1">
    <location>
        <begin position="124"/>
        <end position="147"/>
    </location>
</feature>
<feature type="transmembrane region" description="Helical" evidence="1">
    <location>
        <begin position="159"/>
        <end position="178"/>
    </location>
</feature>
<dbReference type="EMBL" id="AZIL01001072">
    <property type="protein sequence ID" value="EWM24878.1"/>
    <property type="molecule type" value="Genomic_DNA"/>
</dbReference>